<dbReference type="Proteomes" id="UP000245212">
    <property type="component" value="Unassembled WGS sequence"/>
</dbReference>
<dbReference type="RefSeq" id="WP_109060750.1">
    <property type="nucleotide sequence ID" value="NZ_QETA01000001.1"/>
</dbReference>
<comment type="caution">
    <text evidence="1">The sequence shown here is derived from an EMBL/GenBank/DDBJ whole genome shotgun (WGS) entry which is preliminary data.</text>
</comment>
<protein>
    <submittedName>
        <fullName evidence="1">Folate-binding protein</fullName>
    </submittedName>
</protein>
<dbReference type="PANTHER" id="PTHR22602">
    <property type="entry name" value="TRANSFERASE CAF17, MITOCHONDRIAL-RELATED"/>
    <property type="match status" value="1"/>
</dbReference>
<dbReference type="GO" id="GO:0016226">
    <property type="term" value="P:iron-sulfur cluster assembly"/>
    <property type="evidence" value="ECO:0007669"/>
    <property type="project" value="TreeGrafter"/>
</dbReference>
<accession>A0A2V1K537</accession>
<organism evidence="1 2">
    <name type="scientific">Corticimicrobacter populi</name>
    <dbReference type="NCBI Taxonomy" id="2175229"/>
    <lineage>
        <taxon>Bacteria</taxon>
        <taxon>Pseudomonadati</taxon>
        <taxon>Pseudomonadota</taxon>
        <taxon>Betaproteobacteria</taxon>
        <taxon>Burkholderiales</taxon>
        <taxon>Alcaligenaceae</taxon>
        <taxon>Corticimicrobacter</taxon>
    </lineage>
</organism>
<keyword evidence="2" id="KW-1185">Reference proteome</keyword>
<gene>
    <name evidence="1" type="ORF">DD235_04175</name>
</gene>
<sequence length="355" mass="37401">MTASLLTSLATHARIARLTDFCVIRAQGEDAFSFLHGQMTQDISGLTAGQARLAGYCSPKGRMLASMLVWHHEGANGPEVVMLLSRSIAAAIHKRLSMFVLRAKVRLLIEDHAPVLGCSLAAGDSVAWPEGLPNTSTALPDHAWALQQVDGLTLIGMPAGSAGVGRWLVIGAAAQDAETLPATLQSALSAQAEGPALAARQDWLAEDIRAGLPWIVAATQDMFIPQSLDFELIGGVNFRKGCYPGQEVVARSHYRTTVKRRMTGGSVAVPAGLKTNTDALPGLDICRQDDAGAFVPEGRVINAARQGDVLHLLFEAPLALMDGPLYLQPDALGSESAAGLITPVALPYSLEGTAD</sequence>
<proteinExistence type="predicted"/>
<dbReference type="InterPro" id="IPR045179">
    <property type="entry name" value="YgfZ/GcvT"/>
</dbReference>
<dbReference type="Gene3D" id="3.30.70.1400">
    <property type="entry name" value="Aminomethyltransferase beta-barrel domains"/>
    <property type="match status" value="1"/>
</dbReference>
<dbReference type="NCBIfam" id="TIGR03317">
    <property type="entry name" value="ygfZ_signature"/>
    <property type="match status" value="1"/>
</dbReference>
<evidence type="ECO:0000313" key="1">
    <source>
        <dbReference type="EMBL" id="PWF25348.1"/>
    </source>
</evidence>
<dbReference type="EMBL" id="QETA01000001">
    <property type="protein sequence ID" value="PWF25348.1"/>
    <property type="molecule type" value="Genomic_DNA"/>
</dbReference>
<dbReference type="PANTHER" id="PTHR22602:SF0">
    <property type="entry name" value="TRANSFERASE CAF17, MITOCHONDRIAL-RELATED"/>
    <property type="match status" value="1"/>
</dbReference>
<dbReference type="Gene3D" id="3.30.70.1630">
    <property type="match status" value="1"/>
</dbReference>
<reference evidence="2" key="1">
    <citation type="submission" date="2018-05" db="EMBL/GenBank/DDBJ databases">
        <authorList>
            <person name="Li Y."/>
        </authorList>
    </citation>
    <scope>NUCLEOTIDE SEQUENCE [LARGE SCALE GENOMIC DNA]</scope>
    <source>
        <strain evidence="2">3d-2-2</strain>
    </source>
</reference>
<evidence type="ECO:0000313" key="2">
    <source>
        <dbReference type="Proteomes" id="UP000245212"/>
    </source>
</evidence>
<name>A0A2V1K537_9BURK</name>
<dbReference type="InterPro" id="IPR017703">
    <property type="entry name" value="YgfZ/GCV_T_CS"/>
</dbReference>
<dbReference type="AlphaFoldDB" id="A0A2V1K537"/>
<dbReference type="SUPFAM" id="SSF103025">
    <property type="entry name" value="Folate-binding domain"/>
    <property type="match status" value="1"/>
</dbReference>
<dbReference type="Gene3D" id="2.40.30.160">
    <property type="match status" value="1"/>
</dbReference>